<dbReference type="CDD" id="cd07208">
    <property type="entry name" value="Pat_hypo_Ecoli_yjju_like"/>
    <property type="match status" value="1"/>
</dbReference>
<evidence type="ECO:0000313" key="6">
    <source>
        <dbReference type="EMBL" id="GAA4651451.1"/>
    </source>
</evidence>
<dbReference type="Proteomes" id="UP001500604">
    <property type="component" value="Unassembled WGS sequence"/>
</dbReference>
<evidence type="ECO:0000256" key="3">
    <source>
        <dbReference type="ARBA" id="ARBA00023098"/>
    </source>
</evidence>
<name>A0ABP8V6L9_9GAMM</name>
<keyword evidence="7" id="KW-1185">Reference proteome</keyword>
<feature type="active site" description="Nucleophile" evidence="4">
    <location>
        <position position="54"/>
    </location>
</feature>
<keyword evidence="1 4" id="KW-0378">Hydrolase</keyword>
<comment type="caution">
    <text evidence="6">The sequence shown here is derived from an EMBL/GenBank/DDBJ whole genome shotgun (WGS) entry which is preliminary data.</text>
</comment>
<evidence type="ECO:0000256" key="2">
    <source>
        <dbReference type="ARBA" id="ARBA00022963"/>
    </source>
</evidence>
<feature type="short sequence motif" description="DGA/G" evidence="4">
    <location>
        <begin position="175"/>
        <end position="177"/>
    </location>
</feature>
<feature type="short sequence motif" description="GXGXXG" evidence="4">
    <location>
        <begin position="24"/>
        <end position="29"/>
    </location>
</feature>
<dbReference type="Pfam" id="PF01734">
    <property type="entry name" value="Patatin"/>
    <property type="match status" value="1"/>
</dbReference>
<keyword evidence="2 4" id="KW-0442">Lipid degradation</keyword>
<dbReference type="Pfam" id="PF19890">
    <property type="entry name" value="DUF6363"/>
    <property type="match status" value="1"/>
</dbReference>
<feature type="domain" description="PNPLA" evidence="5">
    <location>
        <begin position="20"/>
        <end position="188"/>
    </location>
</feature>
<dbReference type="InterPro" id="IPR002641">
    <property type="entry name" value="PNPLA_dom"/>
</dbReference>
<dbReference type="InterPro" id="IPR050301">
    <property type="entry name" value="NTE"/>
</dbReference>
<gene>
    <name evidence="6" type="ORF">GCM10023116_37350</name>
</gene>
<evidence type="ECO:0000259" key="5">
    <source>
        <dbReference type="PROSITE" id="PS51635"/>
    </source>
</evidence>
<reference evidence="7" key="1">
    <citation type="journal article" date="2019" name="Int. J. Syst. Evol. Microbiol.">
        <title>The Global Catalogue of Microorganisms (GCM) 10K type strain sequencing project: providing services to taxonomists for standard genome sequencing and annotation.</title>
        <authorList>
            <consortium name="The Broad Institute Genomics Platform"/>
            <consortium name="The Broad Institute Genome Sequencing Center for Infectious Disease"/>
            <person name="Wu L."/>
            <person name="Ma J."/>
        </authorList>
    </citation>
    <scope>NUCLEOTIDE SEQUENCE [LARGE SCALE GENOMIC DNA]</scope>
    <source>
        <strain evidence="7">JCM 17805</strain>
    </source>
</reference>
<feature type="active site" description="Proton acceptor" evidence="4">
    <location>
        <position position="175"/>
    </location>
</feature>
<dbReference type="InterPro" id="IPR016035">
    <property type="entry name" value="Acyl_Trfase/lysoPLipase"/>
</dbReference>
<organism evidence="6 7">
    <name type="scientific">Kistimonas scapharcae</name>
    <dbReference type="NCBI Taxonomy" id="1036133"/>
    <lineage>
        <taxon>Bacteria</taxon>
        <taxon>Pseudomonadati</taxon>
        <taxon>Pseudomonadota</taxon>
        <taxon>Gammaproteobacteria</taxon>
        <taxon>Oceanospirillales</taxon>
        <taxon>Endozoicomonadaceae</taxon>
        <taxon>Kistimonas</taxon>
    </lineage>
</organism>
<dbReference type="InterPro" id="IPR037483">
    <property type="entry name" value="YjjU-like"/>
</dbReference>
<dbReference type="SUPFAM" id="SSF52151">
    <property type="entry name" value="FabD/lysophospholipase-like"/>
    <property type="match status" value="1"/>
</dbReference>
<dbReference type="EMBL" id="BAABFL010000452">
    <property type="protein sequence ID" value="GAA4651451.1"/>
    <property type="molecule type" value="Genomic_DNA"/>
</dbReference>
<accession>A0ABP8V6L9</accession>
<dbReference type="PANTHER" id="PTHR14226">
    <property type="entry name" value="NEUROPATHY TARGET ESTERASE/SWISS CHEESE D.MELANOGASTER"/>
    <property type="match status" value="1"/>
</dbReference>
<sequence length="301" mass="33654">MMPPQTTTHLHFSMAGKTALVAEGGGMRGVFTAGVLDAFLVNNYNPFDLYIGCSAGALNLSSYIAGQYRHGYHTISDFTTRPEFYNWSRFLRGGHAIDLDWLWEATDRENPLQIDTAARQLGNREFLIGASHASAGEATYHHAVPSSWQQLLKASCAIPGLYRTPVMLHGQPYVDGGVADPIPVREAWLRGARRIIVIRTHSHAYREHRSWREHMAQLLLRHQPAVAEMIMTLEQRYNQACAFIERPPQGVEVIEIAPTTELATPMLSRNQTTLAQDYHAGCEAGMHFLYQQGICQHCLAA</sequence>
<dbReference type="Gene3D" id="3.40.1090.10">
    <property type="entry name" value="Cytosolic phospholipase A2 catalytic domain"/>
    <property type="match status" value="2"/>
</dbReference>
<feature type="short sequence motif" description="GXSXG" evidence="4">
    <location>
        <begin position="52"/>
        <end position="56"/>
    </location>
</feature>
<evidence type="ECO:0000256" key="1">
    <source>
        <dbReference type="ARBA" id="ARBA00022801"/>
    </source>
</evidence>
<protein>
    <recommendedName>
        <fullName evidence="5">PNPLA domain-containing protein</fullName>
    </recommendedName>
</protein>
<proteinExistence type="predicted"/>
<keyword evidence="3 4" id="KW-0443">Lipid metabolism</keyword>
<dbReference type="PANTHER" id="PTHR14226:SF25">
    <property type="entry name" value="PHOSPHOESTERASE"/>
    <property type="match status" value="1"/>
</dbReference>
<evidence type="ECO:0000313" key="7">
    <source>
        <dbReference type="Proteomes" id="UP001500604"/>
    </source>
</evidence>
<dbReference type="PROSITE" id="PS51635">
    <property type="entry name" value="PNPLA"/>
    <property type="match status" value="1"/>
</dbReference>
<evidence type="ECO:0000256" key="4">
    <source>
        <dbReference type="PROSITE-ProRule" id="PRU01161"/>
    </source>
</evidence>
<dbReference type="InterPro" id="IPR045943">
    <property type="entry name" value="DUF6363"/>
</dbReference>